<sequence>MTAPMHDLASVAAEGWSVADRKGEEEGAPAHTEQKLYVGPGRHGAQVRHAYVLAGDCLAVIIHERKGGAAAVPFHQSVAEQTALLG</sequence>
<keyword evidence="3" id="KW-1185">Reference proteome</keyword>
<accession>A0A1V4A8V2</accession>
<name>A0A1V4A8V2_9ACTN</name>
<dbReference type="OrthoDB" id="3851768at2"/>
<proteinExistence type="predicted"/>
<dbReference type="STRING" id="83656.B1H18_15940"/>
<dbReference type="AlphaFoldDB" id="A0A1V4A8V2"/>
<dbReference type="Proteomes" id="UP000190539">
    <property type="component" value="Unassembled WGS sequence"/>
</dbReference>
<comment type="caution">
    <text evidence="2">The sequence shown here is derived from an EMBL/GenBank/DDBJ whole genome shotgun (WGS) entry which is preliminary data.</text>
</comment>
<dbReference type="EMBL" id="MVFC01000011">
    <property type="protein sequence ID" value="OON78847.1"/>
    <property type="molecule type" value="Genomic_DNA"/>
</dbReference>
<protein>
    <submittedName>
        <fullName evidence="2">Uncharacterized protein</fullName>
    </submittedName>
</protein>
<dbReference type="RefSeq" id="WP_077968771.1">
    <property type="nucleotide sequence ID" value="NZ_CP045178.1"/>
</dbReference>
<evidence type="ECO:0000256" key="1">
    <source>
        <dbReference type="SAM" id="MobiDB-lite"/>
    </source>
</evidence>
<organism evidence="2 3">
    <name type="scientific">Streptomyces tsukubensis</name>
    <dbReference type="NCBI Taxonomy" id="83656"/>
    <lineage>
        <taxon>Bacteria</taxon>
        <taxon>Bacillati</taxon>
        <taxon>Actinomycetota</taxon>
        <taxon>Actinomycetes</taxon>
        <taxon>Kitasatosporales</taxon>
        <taxon>Streptomycetaceae</taxon>
        <taxon>Streptomyces</taxon>
    </lineage>
</organism>
<evidence type="ECO:0000313" key="2">
    <source>
        <dbReference type="EMBL" id="OON78847.1"/>
    </source>
</evidence>
<reference evidence="2 3" key="1">
    <citation type="submission" date="2017-02" db="EMBL/GenBank/DDBJ databases">
        <title>Draft Genome Sequence of Streptomyces tsukubaensis F601, a Producer of the immunosuppressant tacrolimus FK506.</title>
        <authorList>
            <person name="Zong G."/>
            <person name="Zhong C."/>
            <person name="Fu J."/>
            <person name="Qin R."/>
            <person name="Cao G."/>
        </authorList>
    </citation>
    <scope>NUCLEOTIDE SEQUENCE [LARGE SCALE GENOMIC DNA]</scope>
    <source>
        <strain evidence="2 3">F601</strain>
    </source>
</reference>
<feature type="region of interest" description="Disordered" evidence="1">
    <location>
        <begin position="1"/>
        <end position="35"/>
    </location>
</feature>
<evidence type="ECO:0000313" key="3">
    <source>
        <dbReference type="Proteomes" id="UP000190539"/>
    </source>
</evidence>
<gene>
    <name evidence="2" type="ORF">B1H18_15940</name>
</gene>